<feature type="transmembrane region" description="Helical" evidence="10">
    <location>
        <begin position="241"/>
        <end position="258"/>
    </location>
</feature>
<keyword evidence="10" id="KW-1133">Transmembrane helix</keyword>
<dbReference type="Pfam" id="PF06580">
    <property type="entry name" value="His_kinase"/>
    <property type="match status" value="1"/>
</dbReference>
<dbReference type="SMART" id="SM00448">
    <property type="entry name" value="REC"/>
    <property type="match status" value="1"/>
</dbReference>
<evidence type="ECO:0000256" key="7">
    <source>
        <dbReference type="ARBA" id="ARBA00022840"/>
    </source>
</evidence>
<dbReference type="SUPFAM" id="SSF49785">
    <property type="entry name" value="Galactose-binding domain-like"/>
    <property type="match status" value="1"/>
</dbReference>
<dbReference type="InterPro" id="IPR010559">
    <property type="entry name" value="Sig_transdc_His_kin_internal"/>
</dbReference>
<dbReference type="InterPro" id="IPR003594">
    <property type="entry name" value="HATPase_dom"/>
</dbReference>
<dbReference type="InterPro" id="IPR005467">
    <property type="entry name" value="His_kinase_dom"/>
</dbReference>
<dbReference type="EMBL" id="JBHSMH010000071">
    <property type="protein sequence ID" value="MFC5470663.1"/>
    <property type="molecule type" value="Genomic_DNA"/>
</dbReference>
<keyword evidence="10" id="KW-0812">Transmembrane</keyword>
<evidence type="ECO:0000256" key="6">
    <source>
        <dbReference type="ARBA" id="ARBA00022777"/>
    </source>
</evidence>
<evidence type="ECO:0000256" key="2">
    <source>
        <dbReference type="ARBA" id="ARBA00012438"/>
    </source>
</evidence>
<keyword evidence="3 9" id="KW-0597">Phosphoprotein</keyword>
<dbReference type="GO" id="GO:0005524">
    <property type="term" value="F:ATP binding"/>
    <property type="evidence" value="ECO:0007669"/>
    <property type="project" value="UniProtKB-KW"/>
</dbReference>
<feature type="transmembrane region" description="Helical" evidence="10">
    <location>
        <begin position="305"/>
        <end position="327"/>
    </location>
</feature>
<feature type="modified residue" description="4-aspartylphosphate" evidence="9">
    <location>
        <position position="745"/>
    </location>
</feature>
<feature type="transmembrane region" description="Helical" evidence="10">
    <location>
        <begin position="273"/>
        <end position="293"/>
    </location>
</feature>
<dbReference type="InterPro" id="IPR036097">
    <property type="entry name" value="HisK_dim/P_sf"/>
</dbReference>
<dbReference type="CDD" id="cd16922">
    <property type="entry name" value="HATPase_EvgS-ArcB-TorS-like"/>
    <property type="match status" value="1"/>
</dbReference>
<dbReference type="Gene3D" id="3.30.565.10">
    <property type="entry name" value="Histidine kinase-like ATPase, C-terminal domain"/>
    <property type="match status" value="2"/>
</dbReference>
<dbReference type="SMART" id="SM00388">
    <property type="entry name" value="HisKA"/>
    <property type="match status" value="1"/>
</dbReference>
<dbReference type="PRINTS" id="PR00344">
    <property type="entry name" value="BCTRLSENSOR"/>
</dbReference>
<comment type="caution">
    <text evidence="13">The sequence shown here is derived from an EMBL/GenBank/DDBJ whole genome shotgun (WGS) entry which is preliminary data.</text>
</comment>
<dbReference type="InterPro" id="IPR011006">
    <property type="entry name" value="CheY-like_superfamily"/>
</dbReference>
<dbReference type="InterPro" id="IPR036890">
    <property type="entry name" value="HATPase_C_sf"/>
</dbReference>
<dbReference type="InterPro" id="IPR008979">
    <property type="entry name" value="Galactose-bd-like_sf"/>
</dbReference>
<dbReference type="Pfam" id="PF02518">
    <property type="entry name" value="HATPase_c"/>
    <property type="match status" value="2"/>
</dbReference>
<comment type="catalytic activity">
    <reaction evidence="1">
        <text>ATP + protein L-histidine = ADP + protein N-phospho-L-histidine.</text>
        <dbReference type="EC" id="2.7.13.3"/>
    </reaction>
</comment>
<dbReference type="InterPro" id="IPR001789">
    <property type="entry name" value="Sig_transdc_resp-reg_receiver"/>
</dbReference>
<dbReference type="InterPro" id="IPR004358">
    <property type="entry name" value="Sig_transdc_His_kin-like_C"/>
</dbReference>
<dbReference type="SUPFAM" id="SSF47384">
    <property type="entry name" value="Homodimeric domain of signal transducing histidine kinase"/>
    <property type="match status" value="1"/>
</dbReference>
<dbReference type="EC" id="2.7.13.3" evidence="2"/>
<dbReference type="Pfam" id="PF00512">
    <property type="entry name" value="HisKA"/>
    <property type="match status" value="1"/>
</dbReference>
<dbReference type="InterPro" id="IPR003661">
    <property type="entry name" value="HisK_dim/P_dom"/>
</dbReference>
<dbReference type="PROSITE" id="PS50109">
    <property type="entry name" value="HIS_KIN"/>
    <property type="match status" value="2"/>
</dbReference>
<dbReference type="Gene3D" id="1.10.287.130">
    <property type="match status" value="1"/>
</dbReference>
<keyword evidence="10" id="KW-0472">Membrane</keyword>
<gene>
    <name evidence="13" type="ORF">ACFPPD_18400</name>
</gene>
<dbReference type="SUPFAM" id="SSF52172">
    <property type="entry name" value="CheY-like"/>
    <property type="match status" value="1"/>
</dbReference>
<keyword evidence="7 13" id="KW-0067">ATP-binding</keyword>
<feature type="transmembrane region" description="Helical" evidence="10">
    <location>
        <begin position="214"/>
        <end position="234"/>
    </location>
</feature>
<keyword evidence="5" id="KW-0547">Nucleotide-binding</keyword>
<accession>A0ABW0M185</accession>
<feature type="domain" description="Histidine kinase" evidence="11">
    <location>
        <begin position="438"/>
        <end position="656"/>
    </location>
</feature>
<evidence type="ECO:0000256" key="9">
    <source>
        <dbReference type="PROSITE-ProRule" id="PRU00169"/>
    </source>
</evidence>
<organism evidence="13 14">
    <name type="scientific">Cohnella suwonensis</name>
    <dbReference type="NCBI Taxonomy" id="696072"/>
    <lineage>
        <taxon>Bacteria</taxon>
        <taxon>Bacillati</taxon>
        <taxon>Bacillota</taxon>
        <taxon>Bacilli</taxon>
        <taxon>Bacillales</taxon>
        <taxon>Paenibacillaceae</taxon>
        <taxon>Cohnella</taxon>
    </lineage>
</organism>
<dbReference type="SUPFAM" id="SSF55874">
    <property type="entry name" value="ATPase domain of HSP90 chaperone/DNA topoisomerase II/histidine kinase"/>
    <property type="match status" value="2"/>
</dbReference>
<keyword evidence="6" id="KW-0418">Kinase</keyword>
<dbReference type="PANTHER" id="PTHR43047">
    <property type="entry name" value="TWO-COMPONENT HISTIDINE PROTEIN KINASE"/>
    <property type="match status" value="1"/>
</dbReference>
<evidence type="ECO:0000256" key="8">
    <source>
        <dbReference type="ARBA" id="ARBA00023012"/>
    </source>
</evidence>
<dbReference type="CDD" id="cd17574">
    <property type="entry name" value="REC_OmpR"/>
    <property type="match status" value="1"/>
</dbReference>
<evidence type="ECO:0000313" key="13">
    <source>
        <dbReference type="EMBL" id="MFC5470663.1"/>
    </source>
</evidence>
<reference evidence="14" key="1">
    <citation type="journal article" date="2019" name="Int. J. Syst. Evol. Microbiol.">
        <title>The Global Catalogue of Microorganisms (GCM) 10K type strain sequencing project: providing services to taxonomists for standard genome sequencing and annotation.</title>
        <authorList>
            <consortium name="The Broad Institute Genomics Platform"/>
            <consortium name="The Broad Institute Genome Sequencing Center for Infectious Disease"/>
            <person name="Wu L."/>
            <person name="Ma J."/>
        </authorList>
    </citation>
    <scope>NUCLEOTIDE SEQUENCE [LARGE SCALE GENOMIC DNA]</scope>
    <source>
        <strain evidence="14">CCUG 57113</strain>
    </source>
</reference>
<name>A0ABW0M185_9BACL</name>
<evidence type="ECO:0000256" key="3">
    <source>
        <dbReference type="ARBA" id="ARBA00022553"/>
    </source>
</evidence>
<dbReference type="RefSeq" id="WP_209751702.1">
    <property type="nucleotide sequence ID" value="NZ_JBHSMH010000071.1"/>
</dbReference>
<keyword evidence="14" id="KW-1185">Reference proteome</keyword>
<evidence type="ECO:0000256" key="10">
    <source>
        <dbReference type="SAM" id="Phobius"/>
    </source>
</evidence>
<dbReference type="SMART" id="SM00387">
    <property type="entry name" value="HATPase_c"/>
    <property type="match status" value="2"/>
</dbReference>
<evidence type="ECO:0000259" key="11">
    <source>
        <dbReference type="PROSITE" id="PS50109"/>
    </source>
</evidence>
<dbReference type="Gene3D" id="3.40.50.2300">
    <property type="match status" value="1"/>
</dbReference>
<feature type="domain" description="Response regulatory" evidence="12">
    <location>
        <begin position="697"/>
        <end position="812"/>
    </location>
</feature>
<dbReference type="Gene3D" id="2.60.120.260">
    <property type="entry name" value="Galactose-binding domain-like"/>
    <property type="match status" value="1"/>
</dbReference>
<proteinExistence type="predicted"/>
<sequence>MRFFKRTWVILLLFAIAITAIRLPIYYIQKPIEQPHAKQGVLDLRGWTIPQDRTISLDGEWLFYPSLFPTPGTNGAAMIRPASERTFVRVPGAWDEAFPNGGNGGFRYGTYRMKILLDDHKDNTFRLRASEIGNASAIYVDGRLAAQAGSPSALPASHQARKIPLKATVHKHDGVIDILIPVSSHAGAGGIIKTIRFGNAPAVDKIEFLSAGQQLLLCVVLLIHGLYSLMLYGLGGANRGLLYFAMIIVCGIVSVLTVDDRLLLVWLPMPYELTVKLALLSYIGVASFIPPLLKQLFPDYGSAKAVRYFAFICTASAFFVLLCPASLTLSSLLYLIGFPLVLMIVLAFSILRPAVRKQEDVIYLLLSCFSLGNNIAWTVVGSRLISFEVMHYPFDLIFTVFAFAAFWFRRFFRSVERTQELTQRLQRANDRKDEFLVATSHELRNPLHGILNIAQNMMDDALLFGQEAQRRKLDVQIAVARRMSLMLDDLLDAAKLRDNKIRLDVENVHVQSAAAGAAEIVRFVFTDKPVPIVIRIDEDFPAVRADENRLMQILFNLIHNAMKFTEKGEVTVYAEKREKTALIHVRDTGIGIDDETKRRIFLPYEQGDAGTVAAYGGFGLGLSICKSLVELHGGELSVTSSPGQGAVFTLTLPLAEENGFPASRPASALLSHGETTAGSEKLIFGTRAKSEPAHRPSILAVDDDGLNLQILSEMLGGQYVVATARSGSEAIAKLDAAAFDLVILDVMMPGMSGYELARKIRERFSAFELPILLLTARARAEDIAVGFSAGASDYLTKPVDAMEIKARVRAWTELKRSVEERLRMEAAWLQAQIQPHFLFNTINSIAALGNMDTARMQALLEHFSNYLRMSFDFKNADRDVPIDRELALVRHYLYIEKERFGDRIEVKWELESGLHFRLPPMSIQTLVENAVNHGILRRASGGTITIRLSQYETSIAVSVSDNGVGMDAERQRQLFDPAYGLPQGIGLRNTDRRLKQLYGQGLSIRSAPGHGSIVGFRLPKS</sequence>
<evidence type="ECO:0000256" key="4">
    <source>
        <dbReference type="ARBA" id="ARBA00022679"/>
    </source>
</evidence>
<feature type="domain" description="Histidine kinase" evidence="11">
    <location>
        <begin position="923"/>
        <end position="1021"/>
    </location>
</feature>
<protein>
    <recommendedName>
        <fullName evidence="2">histidine kinase</fullName>
        <ecNumber evidence="2">2.7.13.3</ecNumber>
    </recommendedName>
</protein>
<evidence type="ECO:0000259" key="12">
    <source>
        <dbReference type="PROSITE" id="PS50110"/>
    </source>
</evidence>
<keyword evidence="4" id="KW-0808">Transferase</keyword>
<evidence type="ECO:0000256" key="5">
    <source>
        <dbReference type="ARBA" id="ARBA00022741"/>
    </source>
</evidence>
<feature type="transmembrane region" description="Helical" evidence="10">
    <location>
        <begin position="363"/>
        <end position="385"/>
    </location>
</feature>
<dbReference type="Proteomes" id="UP001596105">
    <property type="component" value="Unassembled WGS sequence"/>
</dbReference>
<dbReference type="PROSITE" id="PS50110">
    <property type="entry name" value="RESPONSE_REGULATORY"/>
    <property type="match status" value="1"/>
</dbReference>
<dbReference type="CDD" id="cd00082">
    <property type="entry name" value="HisKA"/>
    <property type="match status" value="1"/>
</dbReference>
<feature type="transmembrane region" description="Helical" evidence="10">
    <location>
        <begin position="333"/>
        <end position="351"/>
    </location>
</feature>
<dbReference type="Pfam" id="PF00072">
    <property type="entry name" value="Response_reg"/>
    <property type="match status" value="1"/>
</dbReference>
<evidence type="ECO:0000313" key="14">
    <source>
        <dbReference type="Proteomes" id="UP001596105"/>
    </source>
</evidence>
<keyword evidence="8" id="KW-0902">Two-component regulatory system</keyword>
<evidence type="ECO:0000256" key="1">
    <source>
        <dbReference type="ARBA" id="ARBA00000085"/>
    </source>
</evidence>
<dbReference type="PANTHER" id="PTHR43047:SF72">
    <property type="entry name" value="OSMOSENSING HISTIDINE PROTEIN KINASE SLN1"/>
    <property type="match status" value="1"/>
</dbReference>